<keyword evidence="4 5" id="KW-0694">RNA-binding</keyword>
<feature type="binding site" evidence="5">
    <location>
        <position position="257"/>
    </location>
    <ligand>
        <name>S-adenosyl-L-methionine</name>
        <dbReference type="ChEBI" id="CHEBI:59789"/>
    </ligand>
</feature>
<reference evidence="7 8" key="2">
    <citation type="submission" date="2011-10" db="EMBL/GenBank/DDBJ databases">
        <title>The Genome Sequence of Simonsiella muelleri ATCC 29453.</title>
        <authorList>
            <consortium name="The Broad Institute Genome Sequencing Platform"/>
            <consortium name="The Broad Institute Genome Sequencing Center for Infectious Disease"/>
            <person name="Earl A."/>
            <person name="Ward D."/>
            <person name="Feldgarden M."/>
            <person name="Gevers D."/>
            <person name="Izard J."/>
            <person name="Baranova O.V."/>
            <person name="Blanton J.M."/>
            <person name="Tanner A.C."/>
            <person name="Dewhirst F."/>
            <person name="Young S.K."/>
            <person name="Zeng Q."/>
            <person name="Gargeya S."/>
            <person name="Fitzgerald M."/>
            <person name="Haas B."/>
            <person name="Abouelleil A."/>
            <person name="Alvarado L."/>
            <person name="Arachchi H.M."/>
            <person name="Berlin A."/>
            <person name="Brown A."/>
            <person name="Chapman S.B."/>
            <person name="Chen Z."/>
            <person name="Dunbar C."/>
            <person name="Freedman E."/>
            <person name="Gearin G."/>
            <person name="Goldberg J."/>
            <person name="Griggs A."/>
            <person name="Gujja S."/>
            <person name="Heiman D."/>
            <person name="Howarth C."/>
            <person name="Larson L."/>
            <person name="Lui A."/>
            <person name="MacDonald P.J.P."/>
            <person name="Montmayeur A."/>
            <person name="Murphy C."/>
            <person name="Neiman D."/>
            <person name="Pearson M."/>
            <person name="Priest M."/>
            <person name="Roberts A."/>
            <person name="Saif S."/>
            <person name="Shea T."/>
            <person name="Shenoy N."/>
            <person name="Sisk P."/>
            <person name="Stolte C."/>
            <person name="Sykes S."/>
            <person name="Wortman J."/>
            <person name="Nusbaum C."/>
            <person name="Birren B."/>
        </authorList>
    </citation>
    <scope>NUCLEOTIDE SEQUENCE [LARGE SCALE GENOMIC DNA]</scope>
    <source>
        <strain evidence="7 8">ATCC 29453</strain>
    </source>
</reference>
<dbReference type="eggNOG" id="COG0144">
    <property type="taxonomic scope" value="Bacteria"/>
</dbReference>
<dbReference type="InterPro" id="IPR054728">
    <property type="entry name" value="RsmB-like_ferredoxin"/>
</dbReference>
<feature type="binding site" evidence="5">
    <location>
        <position position="304"/>
    </location>
    <ligand>
        <name>S-adenosyl-L-methionine</name>
        <dbReference type="ChEBI" id="CHEBI:59789"/>
    </ligand>
</feature>
<dbReference type="HOGENOM" id="CLU_005316_0_2_4"/>
<dbReference type="AlphaFoldDB" id="V9H647"/>
<accession>V9H647</accession>
<keyword evidence="1 5" id="KW-0489">Methyltransferase</keyword>
<comment type="caution">
    <text evidence="5">Lacks conserved residue(s) required for the propagation of feature annotation.</text>
</comment>
<dbReference type="InterPro" id="IPR001678">
    <property type="entry name" value="MeTrfase_RsmB-F_NOP2_dom"/>
</dbReference>
<evidence type="ECO:0000256" key="1">
    <source>
        <dbReference type="ARBA" id="ARBA00022603"/>
    </source>
</evidence>
<protein>
    <submittedName>
        <fullName evidence="7">Ribosomal RNA small subunit methyltransferase B</fullName>
    </submittedName>
</protein>
<dbReference type="CDD" id="cd02440">
    <property type="entry name" value="AdoMet_MTases"/>
    <property type="match status" value="1"/>
</dbReference>
<dbReference type="InterPro" id="IPR029063">
    <property type="entry name" value="SAM-dependent_MTases_sf"/>
</dbReference>
<dbReference type="PANTHER" id="PTHR22807:SF53">
    <property type="entry name" value="RIBOSOMAL RNA SMALL SUBUNIT METHYLTRANSFERASE B-RELATED"/>
    <property type="match status" value="1"/>
</dbReference>
<evidence type="ECO:0000313" key="7">
    <source>
        <dbReference type="EMBL" id="EFG31326.1"/>
    </source>
</evidence>
<dbReference type="Pfam" id="PF01189">
    <property type="entry name" value="Methyltr_RsmB-F"/>
    <property type="match status" value="1"/>
</dbReference>
<dbReference type="EMBL" id="ADCY02000009">
    <property type="protein sequence ID" value="EFG31326.1"/>
    <property type="molecule type" value="Genomic_DNA"/>
</dbReference>
<keyword evidence="2 5" id="KW-0808">Transferase</keyword>
<dbReference type="Proteomes" id="UP000017813">
    <property type="component" value="Unassembled WGS sequence"/>
</dbReference>
<dbReference type="GO" id="GO:0001510">
    <property type="term" value="P:RNA methylation"/>
    <property type="evidence" value="ECO:0007669"/>
    <property type="project" value="InterPro"/>
</dbReference>
<evidence type="ECO:0000256" key="4">
    <source>
        <dbReference type="ARBA" id="ARBA00022884"/>
    </source>
</evidence>
<dbReference type="InterPro" id="IPR049560">
    <property type="entry name" value="MeTrfase_RsmB-F_NOP2_cat"/>
</dbReference>
<dbReference type="GO" id="GO:0008173">
    <property type="term" value="F:RNA methyltransferase activity"/>
    <property type="evidence" value="ECO:0007669"/>
    <property type="project" value="InterPro"/>
</dbReference>
<evidence type="ECO:0000256" key="5">
    <source>
        <dbReference type="PROSITE-ProRule" id="PRU01023"/>
    </source>
</evidence>
<evidence type="ECO:0000313" key="8">
    <source>
        <dbReference type="Proteomes" id="UP000017813"/>
    </source>
</evidence>
<dbReference type="Pfam" id="PF22458">
    <property type="entry name" value="RsmF-B_ferredox"/>
    <property type="match status" value="1"/>
</dbReference>
<comment type="caution">
    <text evidence="7">The sequence shown here is derived from an EMBL/GenBank/DDBJ whole genome shotgun (WGS) entry which is preliminary data.</text>
</comment>
<keyword evidence="8" id="KW-1185">Reference proteome</keyword>
<feature type="active site" description="Nucleophile" evidence="5">
    <location>
        <position position="357"/>
    </location>
</feature>
<dbReference type="PROSITE" id="PS51686">
    <property type="entry name" value="SAM_MT_RSMB_NOP"/>
    <property type="match status" value="1"/>
</dbReference>
<organism evidence="7 8">
    <name type="scientific">Simonsiella muelleri ATCC 29453</name>
    <dbReference type="NCBI Taxonomy" id="641147"/>
    <lineage>
        <taxon>Bacteria</taxon>
        <taxon>Pseudomonadati</taxon>
        <taxon>Pseudomonadota</taxon>
        <taxon>Betaproteobacteria</taxon>
        <taxon>Neisseriales</taxon>
        <taxon>Neisseriaceae</taxon>
        <taxon>Simonsiella</taxon>
    </lineage>
</organism>
<comment type="similarity">
    <text evidence="5">Belongs to the class I-like SAM-binding methyltransferase superfamily. RsmB/NOP family.</text>
</comment>
<keyword evidence="3 5" id="KW-0949">S-adenosyl-L-methionine</keyword>
<reference evidence="7 8" key="1">
    <citation type="submission" date="2010-03" db="EMBL/GenBank/DDBJ databases">
        <authorList>
            <consortium name="The Broad Institute Genome Sequencing Platform"/>
            <person name="Ward D."/>
            <person name="Earl A."/>
            <person name="Feldgarden M."/>
            <person name="Gevers D."/>
            <person name="Young S."/>
            <person name="Zeng Q."/>
            <person name="Koehrsen M."/>
            <person name="Alvarado L."/>
            <person name="Berlin A.M."/>
            <person name="Borenstein D."/>
            <person name="Chapman S.B."/>
            <person name="Chen Z."/>
            <person name="Engels R."/>
            <person name="Freedman E."/>
            <person name="Gellesch M."/>
            <person name="Goldberg J."/>
            <person name="Griggs A."/>
            <person name="Gujja S."/>
            <person name="Heilman E.R."/>
            <person name="Heiman D.I."/>
            <person name="Hepburn T.A."/>
            <person name="Howarth C."/>
            <person name="Jen D."/>
            <person name="Larson L."/>
            <person name="Mehta T."/>
            <person name="Park D."/>
            <person name="Pearson M."/>
            <person name="Richards J."/>
            <person name="Roberts A."/>
            <person name="Saif S."/>
            <person name="Shea T.D."/>
            <person name="Shenoy N."/>
            <person name="Sisk P."/>
            <person name="Stolte C."/>
            <person name="Sykes S.N."/>
            <person name="Walk T."/>
            <person name="White J."/>
            <person name="Yandava C."/>
            <person name="Izard J."/>
            <person name="Baranova O.V."/>
            <person name="Blanton J.M."/>
            <person name="Tanner A.C."/>
            <person name="Dewhirst F."/>
            <person name="Haas B."/>
            <person name="Nusbaum C."/>
            <person name="Birren B."/>
        </authorList>
    </citation>
    <scope>NUCLEOTIDE SEQUENCE [LARGE SCALE GENOMIC DNA]</scope>
    <source>
        <strain evidence="7 8">ATCC 29453</strain>
    </source>
</reference>
<name>V9H647_9NEIS</name>
<dbReference type="RefSeq" id="WP_002641380.1">
    <property type="nucleotide sequence ID" value="NZ_CP019448.1"/>
</dbReference>
<dbReference type="InterPro" id="IPR023267">
    <property type="entry name" value="RCMT"/>
</dbReference>
<dbReference type="SUPFAM" id="SSF53335">
    <property type="entry name" value="S-adenosyl-L-methionine-dependent methyltransferases"/>
    <property type="match status" value="1"/>
</dbReference>
<dbReference type="OrthoDB" id="9810297at2"/>
<evidence type="ECO:0000256" key="3">
    <source>
        <dbReference type="ARBA" id="ARBA00022691"/>
    </source>
</evidence>
<dbReference type="Gene3D" id="3.40.50.150">
    <property type="entry name" value="Vaccinia Virus protein VP39"/>
    <property type="match status" value="1"/>
</dbReference>
<dbReference type="PANTHER" id="PTHR22807">
    <property type="entry name" value="NOP2 YEAST -RELATED NOL1/NOP2/FMU SUN DOMAIN-CONTAINING"/>
    <property type="match status" value="1"/>
</dbReference>
<evidence type="ECO:0000259" key="6">
    <source>
        <dbReference type="PROSITE" id="PS51686"/>
    </source>
</evidence>
<dbReference type="STRING" id="641147.HMPREF9021_00594"/>
<dbReference type="PRINTS" id="PR02008">
    <property type="entry name" value="RCMTFAMILY"/>
</dbReference>
<gene>
    <name evidence="7" type="ORF">HMPREF9021_00594</name>
</gene>
<proteinExistence type="inferred from homology"/>
<evidence type="ECO:0000256" key="2">
    <source>
        <dbReference type="ARBA" id="ARBA00022679"/>
    </source>
</evidence>
<dbReference type="GO" id="GO:0003723">
    <property type="term" value="F:RNA binding"/>
    <property type="evidence" value="ECO:0007669"/>
    <property type="project" value="UniProtKB-UniRule"/>
</dbReference>
<dbReference type="KEGG" id="smur:BWP33_10295"/>
<sequence length="425" mass="47302">MNLHQLNHTANVLATMLTFDQPADVVLSNYLREQKKLGRNDRHEIAETAFAALRHYEKIVAVLRRPYVQSRKTALAALVLGRSFNISQLEDLLNEDDNEKEFLSNLKARKSEFSGSLNTASELPEWLINQLKQNFNEEEILQFGRSVAQPAPLDVRVNTLNGKRDKVLAQLQTEFPQAIATPFAPHGIRFPDKPALNKHELFLNGTLEVQDEGSQLLAQLVGAKRGEIVVDFCAGAGGKTLAIGAQMANKGRIYAFDIAEKRLANLKPRMTRAGLTNIHPEKISSENDPRITRLHGKADRVLVDAPCSGLGTLRRNPDLKYRQSPETIAKLIQQQQNILQAASALVASGGRLVYATCSVLPEENQHQVEHFLTHNPEFELLDCSQLLAAQKIDLNTGKYLQLNTATHHTDGFFAAVLQRKSFKAA</sequence>
<feature type="domain" description="SAM-dependent MTase RsmB/NOP-type" evidence="6">
    <location>
        <begin position="143"/>
        <end position="420"/>
    </location>
</feature>